<dbReference type="InterPro" id="IPR036249">
    <property type="entry name" value="Thioredoxin-like_sf"/>
</dbReference>
<evidence type="ECO:0000256" key="2">
    <source>
        <dbReference type="PIRSR" id="PIRSR603782-1"/>
    </source>
</evidence>
<protein>
    <submittedName>
        <fullName evidence="6">SCO family protein</fullName>
    </submittedName>
</protein>
<comment type="similarity">
    <text evidence="1">Belongs to the SCO1/2 family.</text>
</comment>
<feature type="binding site" evidence="2">
    <location>
        <position position="76"/>
    </location>
    <ligand>
        <name>Cu cation</name>
        <dbReference type="ChEBI" id="CHEBI:23378"/>
    </ligand>
</feature>
<keyword evidence="2" id="KW-0186">Copper</keyword>
<proteinExistence type="inferred from homology"/>
<evidence type="ECO:0000256" key="3">
    <source>
        <dbReference type="PIRSR" id="PIRSR603782-2"/>
    </source>
</evidence>
<accession>A0A432UZA0</accession>
<dbReference type="RefSeq" id="WP_128628830.1">
    <property type="nucleotide sequence ID" value="NZ_RKST01000064.1"/>
</dbReference>
<reference evidence="6 7" key="1">
    <citation type="submission" date="2018-11" db="EMBL/GenBank/DDBJ databases">
        <title>Pseudaminobacter arsenicus sp. nov., an arsenic-resistant bacterium isolated from arsenic-rich aquifers.</title>
        <authorList>
            <person name="Mu Y."/>
        </authorList>
    </citation>
    <scope>NUCLEOTIDE SEQUENCE [LARGE SCALE GENOMIC DNA]</scope>
    <source>
        <strain evidence="6 7">CB3</strain>
    </source>
</reference>
<dbReference type="CDD" id="cd02968">
    <property type="entry name" value="SCO"/>
    <property type="match status" value="1"/>
</dbReference>
<dbReference type="AlphaFoldDB" id="A0A432UZA0"/>
<dbReference type="InterPro" id="IPR003782">
    <property type="entry name" value="SCO1/SenC"/>
</dbReference>
<keyword evidence="4" id="KW-1133">Transmembrane helix</keyword>
<keyword evidence="7" id="KW-1185">Reference proteome</keyword>
<feature type="chain" id="PRO_5019357589" evidence="5">
    <location>
        <begin position="25"/>
        <end position="270"/>
    </location>
</feature>
<evidence type="ECO:0000256" key="4">
    <source>
        <dbReference type="SAM" id="Phobius"/>
    </source>
</evidence>
<evidence type="ECO:0000256" key="5">
    <source>
        <dbReference type="SAM" id="SignalP"/>
    </source>
</evidence>
<dbReference type="GO" id="GO:0046872">
    <property type="term" value="F:metal ion binding"/>
    <property type="evidence" value="ECO:0007669"/>
    <property type="project" value="UniProtKB-KW"/>
</dbReference>
<name>A0A432UZA0_9HYPH</name>
<dbReference type="PANTHER" id="PTHR12151">
    <property type="entry name" value="ELECTRON TRANSPORT PROTIN SCO1/SENC FAMILY MEMBER"/>
    <property type="match status" value="1"/>
</dbReference>
<dbReference type="SUPFAM" id="SSF52833">
    <property type="entry name" value="Thioredoxin-like"/>
    <property type="match status" value="1"/>
</dbReference>
<feature type="transmembrane region" description="Helical" evidence="4">
    <location>
        <begin position="235"/>
        <end position="260"/>
    </location>
</feature>
<dbReference type="Gene3D" id="3.40.30.10">
    <property type="entry name" value="Glutaredoxin"/>
    <property type="match status" value="1"/>
</dbReference>
<evidence type="ECO:0000313" key="6">
    <source>
        <dbReference type="EMBL" id="RUM95188.1"/>
    </source>
</evidence>
<keyword evidence="4" id="KW-0812">Transmembrane</keyword>
<feature type="signal peptide" evidence="5">
    <location>
        <begin position="1"/>
        <end position="24"/>
    </location>
</feature>
<keyword evidence="2" id="KW-0479">Metal-binding</keyword>
<sequence length="270" mass="28993">MTLSAVGIVSLLLALAVSTSPAAAGRVDPTEALERSEAAIGGATSDHRLLRSDGSMMMLSDLRGRPLVVSLIYTSCSAVCPTATETLKVSVAKARKALGGEAFQVLTLGFDARNDTPQRMRAFAIDHSVNGDPLWHVASATPAVLNALLDEVGFSYAGAAGGFEHVTQTTILDRDGHVYRQVYGDDFPLPVFIEPLKELVFGTTAAAFTPQALADRLRFLCTVYDPKSGRYRTDYGLYMGMGAGALSLVLMAWVIVRLWLANRRAERARV</sequence>
<dbReference type="Proteomes" id="UP000281647">
    <property type="component" value="Unassembled WGS sequence"/>
</dbReference>
<keyword evidence="3" id="KW-1015">Disulfide bond</keyword>
<feature type="binding site" evidence="2">
    <location>
        <position position="80"/>
    </location>
    <ligand>
        <name>Cu cation</name>
        <dbReference type="ChEBI" id="CHEBI:23378"/>
    </ligand>
</feature>
<dbReference type="EMBL" id="RKST01000064">
    <property type="protein sequence ID" value="RUM95188.1"/>
    <property type="molecule type" value="Genomic_DNA"/>
</dbReference>
<dbReference type="PANTHER" id="PTHR12151:SF8">
    <property type="entry name" value="THIOREDOXIN DOMAIN-CONTAINING PROTEIN"/>
    <property type="match status" value="1"/>
</dbReference>
<organism evidence="6 7">
    <name type="scientific">Borborobacter arsenicus</name>
    <dbReference type="NCBI Taxonomy" id="1851146"/>
    <lineage>
        <taxon>Bacteria</taxon>
        <taxon>Pseudomonadati</taxon>
        <taxon>Pseudomonadota</taxon>
        <taxon>Alphaproteobacteria</taxon>
        <taxon>Hyphomicrobiales</taxon>
        <taxon>Phyllobacteriaceae</taxon>
        <taxon>Borborobacter</taxon>
    </lineage>
</organism>
<dbReference type="OrthoDB" id="5296507at2"/>
<comment type="caution">
    <text evidence="6">The sequence shown here is derived from an EMBL/GenBank/DDBJ whole genome shotgun (WGS) entry which is preliminary data.</text>
</comment>
<gene>
    <name evidence="6" type="ORF">EET67_24705</name>
</gene>
<keyword evidence="5" id="KW-0732">Signal</keyword>
<keyword evidence="4" id="KW-0472">Membrane</keyword>
<evidence type="ECO:0000256" key="1">
    <source>
        <dbReference type="ARBA" id="ARBA00010996"/>
    </source>
</evidence>
<dbReference type="Pfam" id="PF02630">
    <property type="entry name" value="SCO1-SenC"/>
    <property type="match status" value="1"/>
</dbReference>
<feature type="disulfide bond" description="Redox-active" evidence="3">
    <location>
        <begin position="76"/>
        <end position="80"/>
    </location>
</feature>
<evidence type="ECO:0000313" key="7">
    <source>
        <dbReference type="Proteomes" id="UP000281647"/>
    </source>
</evidence>